<comment type="caution">
    <text evidence="1">The sequence shown here is derived from an EMBL/GenBank/DDBJ whole genome shotgun (WGS) entry which is preliminary data.</text>
</comment>
<dbReference type="Proteomes" id="UP000617340">
    <property type="component" value="Unassembled WGS sequence"/>
</dbReference>
<sequence length="75" mass="8375">MDAAVRIIANVQTPLSIQPKGGMFEDKGEPFANLRDGDGLWKEQGRKGETCNGKKNRIRDECRSRGVPSTLFLRL</sequence>
<organism evidence="1 2">
    <name type="scientific">Vespula germanica</name>
    <name type="common">German yellow jacket</name>
    <name type="synonym">Paravespula germanica</name>
    <dbReference type="NCBI Taxonomy" id="30212"/>
    <lineage>
        <taxon>Eukaryota</taxon>
        <taxon>Metazoa</taxon>
        <taxon>Ecdysozoa</taxon>
        <taxon>Arthropoda</taxon>
        <taxon>Hexapoda</taxon>
        <taxon>Insecta</taxon>
        <taxon>Pterygota</taxon>
        <taxon>Neoptera</taxon>
        <taxon>Endopterygota</taxon>
        <taxon>Hymenoptera</taxon>
        <taxon>Apocrita</taxon>
        <taxon>Aculeata</taxon>
        <taxon>Vespoidea</taxon>
        <taxon>Vespidae</taxon>
        <taxon>Vespinae</taxon>
        <taxon>Vespula</taxon>
    </lineage>
</organism>
<gene>
    <name evidence="1" type="ORF">HZH68_015156</name>
</gene>
<dbReference type="EMBL" id="JACSDZ010000019">
    <property type="protein sequence ID" value="KAF7383307.1"/>
    <property type="molecule type" value="Genomic_DNA"/>
</dbReference>
<protein>
    <submittedName>
        <fullName evidence="1">Uncharacterized protein</fullName>
    </submittedName>
</protein>
<reference evidence="1" key="1">
    <citation type="journal article" date="2020" name="G3 (Bethesda)">
        <title>High-Quality Assemblies for Three Invasive Social Wasps from the &lt;i&gt;Vespula&lt;/i&gt; Genus.</title>
        <authorList>
            <person name="Harrop T.W.R."/>
            <person name="Guhlin J."/>
            <person name="McLaughlin G.M."/>
            <person name="Permina E."/>
            <person name="Stockwell P."/>
            <person name="Gilligan J."/>
            <person name="Le Lec M.F."/>
            <person name="Gruber M.A.M."/>
            <person name="Quinn O."/>
            <person name="Lovegrove M."/>
            <person name="Duncan E.J."/>
            <person name="Remnant E.J."/>
            <person name="Van Eeckhoven J."/>
            <person name="Graham B."/>
            <person name="Knapp R.A."/>
            <person name="Langford K.W."/>
            <person name="Kronenberg Z."/>
            <person name="Press M.O."/>
            <person name="Eacker S.M."/>
            <person name="Wilson-Rankin E.E."/>
            <person name="Purcell J."/>
            <person name="Lester P.J."/>
            <person name="Dearden P.K."/>
        </authorList>
    </citation>
    <scope>NUCLEOTIDE SEQUENCE</scope>
    <source>
        <strain evidence="1">Linc-1</strain>
    </source>
</reference>
<accession>A0A834J9Y6</accession>
<evidence type="ECO:0000313" key="2">
    <source>
        <dbReference type="Proteomes" id="UP000617340"/>
    </source>
</evidence>
<keyword evidence="2" id="KW-1185">Reference proteome</keyword>
<evidence type="ECO:0000313" key="1">
    <source>
        <dbReference type="EMBL" id="KAF7383307.1"/>
    </source>
</evidence>
<name>A0A834J9Y6_VESGE</name>
<dbReference type="AlphaFoldDB" id="A0A834J9Y6"/>
<proteinExistence type="predicted"/>